<dbReference type="AlphaFoldDB" id="A0A1I7UJK8"/>
<accession>A0A1I7UJK8</accession>
<dbReference type="Proteomes" id="UP000095282">
    <property type="component" value="Unplaced"/>
</dbReference>
<name>A0A1I7UJK8_9PELO</name>
<dbReference type="STRING" id="1561998.A0A1I7UJK8"/>
<evidence type="ECO:0000256" key="1">
    <source>
        <dbReference type="SAM" id="SignalP"/>
    </source>
</evidence>
<feature type="chain" id="PRO_5009309001" evidence="1">
    <location>
        <begin position="17"/>
        <end position="127"/>
    </location>
</feature>
<evidence type="ECO:0000313" key="2">
    <source>
        <dbReference type="Proteomes" id="UP000095282"/>
    </source>
</evidence>
<proteinExistence type="predicted"/>
<keyword evidence="1" id="KW-0732">Signal</keyword>
<dbReference type="WBParaSite" id="Csp11.Scaffold629.g9978.t1">
    <property type="protein sequence ID" value="Csp11.Scaffold629.g9978.t1"/>
    <property type="gene ID" value="Csp11.Scaffold629.g9978"/>
</dbReference>
<sequence>MQILFLLLLLISTSSATHFLFGVNVKCDLDIVFEFTIKHRENGGTFLPNSDFTEEMTLSARKHLFFYQKGSKSMDFGLSYEPYAVIKHNCNRDGSIRTFRKDLWQTVKSHGLEYMEYSINLTDQREF</sequence>
<organism evidence="2 3">
    <name type="scientific">Caenorhabditis tropicalis</name>
    <dbReference type="NCBI Taxonomy" id="1561998"/>
    <lineage>
        <taxon>Eukaryota</taxon>
        <taxon>Metazoa</taxon>
        <taxon>Ecdysozoa</taxon>
        <taxon>Nematoda</taxon>
        <taxon>Chromadorea</taxon>
        <taxon>Rhabditida</taxon>
        <taxon>Rhabditina</taxon>
        <taxon>Rhabditomorpha</taxon>
        <taxon>Rhabditoidea</taxon>
        <taxon>Rhabditidae</taxon>
        <taxon>Peloderinae</taxon>
        <taxon>Caenorhabditis</taxon>
    </lineage>
</organism>
<keyword evidence="2" id="KW-1185">Reference proteome</keyword>
<reference evidence="3" key="1">
    <citation type="submission" date="2016-11" db="UniProtKB">
        <authorList>
            <consortium name="WormBaseParasite"/>
        </authorList>
    </citation>
    <scope>IDENTIFICATION</scope>
</reference>
<evidence type="ECO:0000313" key="3">
    <source>
        <dbReference type="WBParaSite" id="Csp11.Scaffold629.g9978.t1"/>
    </source>
</evidence>
<protein>
    <submittedName>
        <fullName evidence="3">S-protein homolog</fullName>
    </submittedName>
</protein>
<dbReference type="eggNOG" id="KOG3766">
    <property type="taxonomic scope" value="Eukaryota"/>
</dbReference>
<feature type="signal peptide" evidence="1">
    <location>
        <begin position="1"/>
        <end position="16"/>
    </location>
</feature>